<keyword evidence="3" id="KW-1185">Reference proteome</keyword>
<dbReference type="Proteomes" id="UP000598146">
    <property type="component" value="Unassembled WGS sequence"/>
</dbReference>
<protein>
    <submittedName>
        <fullName evidence="2">Uncharacterized protein</fullName>
    </submittedName>
</protein>
<feature type="region of interest" description="Disordered" evidence="1">
    <location>
        <begin position="82"/>
        <end position="136"/>
    </location>
</feature>
<name>A0A931CGV7_9ACTN</name>
<accession>A0A931CGV7</accession>
<evidence type="ECO:0000313" key="2">
    <source>
        <dbReference type="EMBL" id="MBG0567322.1"/>
    </source>
</evidence>
<proteinExistence type="predicted"/>
<evidence type="ECO:0000313" key="3">
    <source>
        <dbReference type="Proteomes" id="UP000598146"/>
    </source>
</evidence>
<comment type="caution">
    <text evidence="2">The sequence shown here is derived from an EMBL/GenBank/DDBJ whole genome shotgun (WGS) entry which is preliminary data.</text>
</comment>
<evidence type="ECO:0000256" key="1">
    <source>
        <dbReference type="SAM" id="MobiDB-lite"/>
    </source>
</evidence>
<organism evidence="2 3">
    <name type="scientific">Actinoplanes aureus</name>
    <dbReference type="NCBI Taxonomy" id="2792083"/>
    <lineage>
        <taxon>Bacteria</taxon>
        <taxon>Bacillati</taxon>
        <taxon>Actinomycetota</taxon>
        <taxon>Actinomycetes</taxon>
        <taxon>Micromonosporales</taxon>
        <taxon>Micromonosporaceae</taxon>
        <taxon>Actinoplanes</taxon>
    </lineage>
</organism>
<reference evidence="2" key="1">
    <citation type="submission" date="2020-11" db="EMBL/GenBank/DDBJ databases">
        <title>Isolation and identification of active actinomycetes.</title>
        <authorList>
            <person name="Sun X."/>
        </authorList>
    </citation>
    <scope>NUCLEOTIDE SEQUENCE</scope>
    <source>
        <strain evidence="2">NEAU-A11</strain>
    </source>
</reference>
<feature type="compositionally biased region" description="Acidic residues" evidence="1">
    <location>
        <begin position="96"/>
        <end position="118"/>
    </location>
</feature>
<dbReference type="RefSeq" id="WP_196419093.1">
    <property type="nucleotide sequence ID" value="NZ_JADQTO010000026.1"/>
</dbReference>
<gene>
    <name evidence="2" type="ORF">I4J89_38320</name>
</gene>
<sequence>MIPGGRHGARSRRGKLHLDTTRMPGGVLRFNVSALSERAARALAEGTRFVELTEDTARDWGYVGMAYPLSHLDVDAALSVPRVRASTRGRRREPADTEDAEEVGDAEEVEVEPAEEAGDQASAALPTSPRRSRRRE</sequence>
<dbReference type="AlphaFoldDB" id="A0A931CGV7"/>
<dbReference type="EMBL" id="JADQTO010000026">
    <property type="protein sequence ID" value="MBG0567322.1"/>
    <property type="molecule type" value="Genomic_DNA"/>
</dbReference>